<dbReference type="GO" id="GO:0005829">
    <property type="term" value="C:cytosol"/>
    <property type="evidence" value="ECO:0007669"/>
    <property type="project" value="TreeGrafter"/>
</dbReference>
<protein>
    <recommendedName>
        <fullName evidence="3 8">Phosphoglycerate kinase</fullName>
        <ecNumber evidence="3 8">2.7.2.3</ecNumber>
    </recommendedName>
</protein>
<dbReference type="OrthoDB" id="9808460at2"/>
<dbReference type="SUPFAM" id="SSF53748">
    <property type="entry name" value="Phosphoglycerate kinase"/>
    <property type="match status" value="1"/>
</dbReference>
<dbReference type="GO" id="GO:0005524">
    <property type="term" value="F:ATP binding"/>
    <property type="evidence" value="ECO:0007669"/>
    <property type="project" value="UniProtKB-KW"/>
</dbReference>
<dbReference type="InterPro" id="IPR036043">
    <property type="entry name" value="Phosphoglycerate_kinase_sf"/>
</dbReference>
<evidence type="ECO:0000313" key="9">
    <source>
        <dbReference type="EMBL" id="CAO80684.1"/>
    </source>
</evidence>
<dbReference type="KEGG" id="caci:CLOAM0802"/>
<reference evidence="9 10" key="1">
    <citation type="journal article" date="2008" name="J. Bacteriol.">
        <title>'Candidatus Cloacamonas acidaminovorans': genome sequence reconstruction provides a first glimpse of a new bacterial division.</title>
        <authorList>
            <person name="Pelletier E."/>
            <person name="Kreimeyer A."/>
            <person name="Bocs S."/>
            <person name="Rouy Z."/>
            <person name="Gyapay G."/>
            <person name="Chouari R."/>
            <person name="Riviere D."/>
            <person name="Ganesan A."/>
            <person name="Daegelen P."/>
            <person name="Sghir A."/>
            <person name="Cohen G.N."/>
            <person name="Medigue C."/>
            <person name="Weissenbach J."/>
            <person name="Le Paslier D."/>
        </authorList>
    </citation>
    <scope>NUCLEOTIDE SEQUENCE [LARGE SCALE GENOMIC DNA]</scope>
    <source>
        <strain evidence="10">Evry</strain>
    </source>
</reference>
<evidence type="ECO:0000256" key="7">
    <source>
        <dbReference type="ARBA" id="ARBA00022840"/>
    </source>
</evidence>
<dbReference type="PANTHER" id="PTHR11406">
    <property type="entry name" value="PHOSPHOGLYCERATE KINASE"/>
    <property type="match status" value="1"/>
</dbReference>
<dbReference type="GO" id="GO:0006096">
    <property type="term" value="P:glycolytic process"/>
    <property type="evidence" value="ECO:0007669"/>
    <property type="project" value="InterPro"/>
</dbReference>
<evidence type="ECO:0000256" key="8">
    <source>
        <dbReference type="RuleBase" id="RU000532"/>
    </source>
</evidence>
<accession>B0VH69</accession>
<keyword evidence="7" id="KW-0067">ATP-binding</keyword>
<dbReference type="GO" id="GO:0004618">
    <property type="term" value="F:phosphoglycerate kinase activity"/>
    <property type="evidence" value="ECO:0007669"/>
    <property type="project" value="UniProtKB-EC"/>
</dbReference>
<proteinExistence type="inferred from homology"/>
<dbReference type="PRINTS" id="PR00477">
    <property type="entry name" value="PHGLYCKINASE"/>
</dbReference>
<keyword evidence="6 8" id="KW-0418">Kinase</keyword>
<dbReference type="InterPro" id="IPR015824">
    <property type="entry name" value="Phosphoglycerate_kinase_N"/>
</dbReference>
<evidence type="ECO:0000256" key="6">
    <source>
        <dbReference type="ARBA" id="ARBA00022777"/>
    </source>
</evidence>
<comment type="similarity">
    <text evidence="2 8">Belongs to the phosphoglycerate kinase family.</text>
</comment>
<evidence type="ECO:0000256" key="3">
    <source>
        <dbReference type="ARBA" id="ARBA00013061"/>
    </source>
</evidence>
<keyword evidence="10" id="KW-1185">Reference proteome</keyword>
<dbReference type="RefSeq" id="WP_015424543.1">
    <property type="nucleotide sequence ID" value="NC_020449.1"/>
</dbReference>
<dbReference type="EC" id="2.7.2.3" evidence="3 8"/>
<dbReference type="Gene3D" id="3.40.50.1260">
    <property type="entry name" value="Phosphoglycerate kinase, N-terminal domain"/>
    <property type="match status" value="2"/>
</dbReference>
<sequence length="423" mass="46861">MTKIANMLDADLKGKVCLVRMDHNVVKNGIIKDTMRIDATIPTLLHIYKKGGLPVLMTHIGRPFDKKTGIINISEGDSVLPVVQYLENKFQLQGLIPDCKAESKIGITDIAPIGKAVQALKKGAADFVYLPNIRWFKGEEAKDESADIFAQSLANYADVYINDAFGSWQAHSSTYNIAKFLPSYAGLLMQKEIANLNKVFEPQRPFLAIVAGAKFDTKIGPLSSLIKIADKLILGGVIYNAYLCSKYKIQIEGVTKEDIEFANKFIIDSKDYLDKIVELPIIIENEGIEKRQGTKELEVQTLKPGTKLNYVLDTSAENFTREEIKKVFQEAGTIFVNAVMGFTALYPEGSMAMYSLIDQCPKAIKLFGGGDTIQDFKEYLPGIFAMAQNDPSYYFFTGGGAILDAIQQGSPYGMKPVQMLIKE</sequence>
<evidence type="ECO:0000313" key="10">
    <source>
        <dbReference type="Proteomes" id="UP000002019"/>
    </source>
</evidence>
<gene>
    <name evidence="9" type="primary">pgk</name>
    <name evidence="9" type="ordered locus">CLOAM0802</name>
</gene>
<dbReference type="PANTHER" id="PTHR11406:SF23">
    <property type="entry name" value="PHOSPHOGLYCERATE KINASE 1, CHLOROPLASTIC-RELATED"/>
    <property type="match status" value="1"/>
</dbReference>
<dbReference type="EMBL" id="CU466930">
    <property type="protein sequence ID" value="CAO80684.1"/>
    <property type="molecule type" value="Genomic_DNA"/>
</dbReference>
<dbReference type="HOGENOM" id="CLU_648455_0_0_0"/>
<evidence type="ECO:0000256" key="5">
    <source>
        <dbReference type="ARBA" id="ARBA00022741"/>
    </source>
</evidence>
<dbReference type="eggNOG" id="COG0126">
    <property type="taxonomic scope" value="Bacteria"/>
</dbReference>
<dbReference type="GO" id="GO:0006094">
    <property type="term" value="P:gluconeogenesis"/>
    <property type="evidence" value="ECO:0007669"/>
    <property type="project" value="TreeGrafter"/>
</dbReference>
<dbReference type="STRING" id="459349.CLOAM0802"/>
<dbReference type="Proteomes" id="UP000002019">
    <property type="component" value="Chromosome"/>
</dbReference>
<name>B0VH69_CLOAI</name>
<dbReference type="AlphaFoldDB" id="B0VH69"/>
<keyword evidence="4 8" id="KW-0808">Transferase</keyword>
<evidence type="ECO:0000256" key="4">
    <source>
        <dbReference type="ARBA" id="ARBA00022679"/>
    </source>
</evidence>
<comment type="catalytic activity">
    <reaction evidence="1 8">
        <text>(2R)-3-phosphoglycerate + ATP = (2R)-3-phospho-glyceroyl phosphate + ADP</text>
        <dbReference type="Rhea" id="RHEA:14801"/>
        <dbReference type="ChEBI" id="CHEBI:30616"/>
        <dbReference type="ChEBI" id="CHEBI:57604"/>
        <dbReference type="ChEBI" id="CHEBI:58272"/>
        <dbReference type="ChEBI" id="CHEBI:456216"/>
        <dbReference type="EC" id="2.7.2.3"/>
    </reaction>
</comment>
<evidence type="ECO:0000256" key="1">
    <source>
        <dbReference type="ARBA" id="ARBA00000642"/>
    </source>
</evidence>
<dbReference type="Pfam" id="PF00162">
    <property type="entry name" value="PGK"/>
    <property type="match status" value="1"/>
</dbReference>
<organism evidence="9 10">
    <name type="scientific">Cloacimonas acidaminovorans (strain Evry)</name>
    <dbReference type="NCBI Taxonomy" id="459349"/>
    <lineage>
        <taxon>Bacteria</taxon>
        <taxon>Pseudomonadati</taxon>
        <taxon>Candidatus Cloacimonadota</taxon>
        <taxon>Candidatus Cloacimonadia</taxon>
        <taxon>Candidatus Cloacimonadales</taxon>
        <taxon>Candidatus Cloacimonadaceae</taxon>
        <taxon>Candidatus Cloacimonas</taxon>
    </lineage>
</organism>
<dbReference type="GO" id="GO:0043531">
    <property type="term" value="F:ADP binding"/>
    <property type="evidence" value="ECO:0007669"/>
    <property type="project" value="TreeGrafter"/>
</dbReference>
<keyword evidence="5" id="KW-0547">Nucleotide-binding</keyword>
<evidence type="ECO:0000256" key="2">
    <source>
        <dbReference type="ARBA" id="ARBA00008982"/>
    </source>
</evidence>
<dbReference type="InterPro" id="IPR001576">
    <property type="entry name" value="Phosphoglycerate_kinase"/>
</dbReference>